<dbReference type="PANTHER" id="PTHR21666">
    <property type="entry name" value="PEPTIDASE-RELATED"/>
    <property type="match status" value="1"/>
</dbReference>
<dbReference type="PANTHER" id="PTHR21666:SF270">
    <property type="entry name" value="MUREIN HYDROLASE ACTIVATOR ENVC"/>
    <property type="match status" value="1"/>
</dbReference>
<dbReference type="OrthoDB" id="1099523at2"/>
<dbReference type="SUPFAM" id="SSF51261">
    <property type="entry name" value="Duplicated hybrid motif"/>
    <property type="match status" value="1"/>
</dbReference>
<dbReference type="RefSeq" id="WP_013884708.1">
    <property type="nucleotide sequence ID" value="NC_015671.1"/>
</dbReference>
<dbReference type="Pfam" id="PF01551">
    <property type="entry name" value="Peptidase_M23"/>
    <property type="match status" value="1"/>
</dbReference>
<evidence type="ECO:0000313" key="4">
    <source>
        <dbReference type="Proteomes" id="UP000000485"/>
    </source>
</evidence>
<dbReference type="Gene3D" id="2.70.70.10">
    <property type="entry name" value="Glucose Permease (Domain IIA)"/>
    <property type="match status" value="1"/>
</dbReference>
<dbReference type="eggNOG" id="COG0739">
    <property type="taxonomic scope" value="Bacteria"/>
</dbReference>
<evidence type="ECO:0000313" key="3">
    <source>
        <dbReference type="EMBL" id="AEI13191.1"/>
    </source>
</evidence>
<sequence precursor="true">MRTRSTVWSLVLAGSLAITTMPAAVAADAPPAAPAAKAAATTLPSNVAKSRTPGGRLLMLPLVNKTYALSSGWGARCIPTRGASTFHHGLDMSAPDGAPIYAVAGGTVTHVVQPTSSVSGQIVVRTIVDGVSTQIAYLHSWNPGKYVKVGDRVKVGQRIGDVGASGPATGPHLHLEVWTGGYYQGTSHDPRVWLEGYGLPVTNRATADWTSPAPTSCTYYATANLNLRTEPATTSTVRATLPPNTTLANKPGVKTNGYIPVTVRLATGTVKGWVHADYISQSKTYHLTKSTVVRQSAISTSKALLTAPAGASLTPVQVSGWWTKVVVYGVTGWVPNSVVAAGL</sequence>
<dbReference type="HOGENOM" id="CLU_808205_0_0_11"/>
<dbReference type="Gene3D" id="2.30.30.40">
    <property type="entry name" value="SH3 Domains"/>
    <property type="match status" value="1"/>
</dbReference>
<organism evidence="3 4">
    <name type="scientific">Cellulomonas gilvus (strain ATCC 13127 / NRRL B-14078)</name>
    <name type="common">Cellvibrio gilvus</name>
    <dbReference type="NCBI Taxonomy" id="593907"/>
    <lineage>
        <taxon>Bacteria</taxon>
        <taxon>Bacillati</taxon>
        <taxon>Actinomycetota</taxon>
        <taxon>Actinomycetes</taxon>
        <taxon>Micrococcales</taxon>
        <taxon>Cellulomonadaceae</taxon>
        <taxon>Cellulomonas</taxon>
    </lineage>
</organism>
<dbReference type="KEGG" id="cga:Celgi_2692"/>
<evidence type="ECO:0000259" key="2">
    <source>
        <dbReference type="Pfam" id="PF01551"/>
    </source>
</evidence>
<dbReference type="InterPro" id="IPR011055">
    <property type="entry name" value="Dup_hybrid_motif"/>
</dbReference>
<accession>F8A3Z9</accession>
<dbReference type="InterPro" id="IPR050570">
    <property type="entry name" value="Cell_wall_metabolism_enzyme"/>
</dbReference>
<dbReference type="Proteomes" id="UP000000485">
    <property type="component" value="Chromosome"/>
</dbReference>
<keyword evidence="4" id="KW-1185">Reference proteome</keyword>
<feature type="signal peptide" evidence="1">
    <location>
        <begin position="1"/>
        <end position="26"/>
    </location>
</feature>
<dbReference type="GO" id="GO:0004222">
    <property type="term" value="F:metalloendopeptidase activity"/>
    <property type="evidence" value="ECO:0007669"/>
    <property type="project" value="TreeGrafter"/>
</dbReference>
<protein>
    <submittedName>
        <fullName evidence="3">Peptidase M23</fullName>
    </submittedName>
</protein>
<keyword evidence="1" id="KW-0732">Signal</keyword>
<reference evidence="4" key="1">
    <citation type="submission" date="2011-04" db="EMBL/GenBank/DDBJ databases">
        <title>Complete sequence of Cellvibrio gilvus ATCC 13127.</title>
        <authorList>
            <person name="Lucas S."/>
            <person name="Han J."/>
            <person name="Lapidus A."/>
            <person name="Cheng J.-F."/>
            <person name="Goodwin L."/>
            <person name="Pitluck S."/>
            <person name="Peters L."/>
            <person name="Munk A."/>
            <person name="Detter J.C."/>
            <person name="Han C."/>
            <person name="Tapia R."/>
            <person name="Land M."/>
            <person name="Hauser L."/>
            <person name="Kyrpides N."/>
            <person name="Ivanova N."/>
            <person name="Ovchinnikova G."/>
            <person name="Pagani I."/>
            <person name="Mead D."/>
            <person name="Brumm P."/>
            <person name="Woyke T."/>
        </authorList>
    </citation>
    <scope>NUCLEOTIDE SEQUENCE [LARGE SCALE GENOMIC DNA]</scope>
    <source>
        <strain evidence="4">ATCC 13127 / NRRL B-14078</strain>
    </source>
</reference>
<name>F8A3Z9_CELGA</name>
<evidence type="ECO:0000256" key="1">
    <source>
        <dbReference type="SAM" id="SignalP"/>
    </source>
</evidence>
<dbReference type="STRING" id="593907.Celgi_2692"/>
<proteinExistence type="predicted"/>
<dbReference type="CDD" id="cd12797">
    <property type="entry name" value="M23_peptidase"/>
    <property type="match status" value="1"/>
</dbReference>
<feature type="domain" description="M23ase beta-sheet core" evidence="2">
    <location>
        <begin position="86"/>
        <end position="181"/>
    </location>
</feature>
<gene>
    <name evidence="3" type="ordered locus">Celgi_2692</name>
</gene>
<dbReference type="EMBL" id="CP002665">
    <property type="protein sequence ID" value="AEI13191.1"/>
    <property type="molecule type" value="Genomic_DNA"/>
</dbReference>
<dbReference type="AlphaFoldDB" id="F8A3Z9"/>
<dbReference type="InterPro" id="IPR016047">
    <property type="entry name" value="M23ase_b-sheet_dom"/>
</dbReference>
<feature type="chain" id="PRO_5003373709" evidence="1">
    <location>
        <begin position="27"/>
        <end position="343"/>
    </location>
</feature>